<reference evidence="1" key="1">
    <citation type="submission" date="2021-09" db="EMBL/GenBank/DDBJ databases">
        <authorList>
            <consortium name="Pathogen Informatics"/>
        </authorList>
    </citation>
    <scope>NUCLEOTIDE SEQUENCE</scope>
</reference>
<gene>
    <name evidence="1" type="ORF">CJOHNSTONI_LOCUS10542</name>
</gene>
<dbReference type="Proteomes" id="UP000746747">
    <property type="component" value="Unassembled WGS sequence"/>
</dbReference>
<evidence type="ECO:0000313" key="1">
    <source>
        <dbReference type="EMBL" id="CAG9541085.1"/>
    </source>
</evidence>
<proteinExistence type="predicted"/>
<evidence type="ECO:0000313" key="2">
    <source>
        <dbReference type="Proteomes" id="UP000746747"/>
    </source>
</evidence>
<organism evidence="1 2">
    <name type="scientific">Cercopithifilaria johnstoni</name>
    <dbReference type="NCBI Taxonomy" id="2874296"/>
    <lineage>
        <taxon>Eukaryota</taxon>
        <taxon>Metazoa</taxon>
        <taxon>Ecdysozoa</taxon>
        <taxon>Nematoda</taxon>
        <taxon>Chromadorea</taxon>
        <taxon>Rhabditida</taxon>
        <taxon>Spirurina</taxon>
        <taxon>Spiruromorpha</taxon>
        <taxon>Filarioidea</taxon>
        <taxon>Onchocercidae</taxon>
        <taxon>Cercopithifilaria</taxon>
    </lineage>
</organism>
<comment type="caution">
    <text evidence="1">The sequence shown here is derived from an EMBL/GenBank/DDBJ whole genome shotgun (WGS) entry which is preliminary data.</text>
</comment>
<sequence>MFKQDDNTWEKSRNNLDDVIGLLRIRLMEAVHNEVNSCGETVARILDGAMLQVVVVYARLRIFLTALELAEKDLVFGKSEGSLATASYEGDMMEDESEDLSDQLGDCDHEMDIATAAATKQCEEVMAEKDWENWSEDSRVPKELELSNAELEHLNRPEGMESIIQKILTEAAKVVINMLENAGTDECIACDDYVSQHDHL</sequence>
<accession>A0A8J2MV79</accession>
<keyword evidence="2" id="KW-1185">Reference proteome</keyword>
<protein>
    <submittedName>
        <fullName evidence="1">Uncharacterized protein</fullName>
    </submittedName>
</protein>
<dbReference type="EMBL" id="CAKAEH010002092">
    <property type="protein sequence ID" value="CAG9541085.1"/>
    <property type="molecule type" value="Genomic_DNA"/>
</dbReference>
<dbReference type="AlphaFoldDB" id="A0A8J2MV79"/>
<dbReference type="OrthoDB" id="5836021at2759"/>
<name>A0A8J2MV79_9BILA</name>